<feature type="transmembrane region" description="Helical" evidence="1">
    <location>
        <begin position="105"/>
        <end position="127"/>
    </location>
</feature>
<gene>
    <name evidence="4" type="ORF">FJA49_00615</name>
</gene>
<evidence type="ECO:0000259" key="2">
    <source>
        <dbReference type="Pfam" id="PF00534"/>
    </source>
</evidence>
<evidence type="ECO:0000256" key="1">
    <source>
        <dbReference type="SAM" id="Phobius"/>
    </source>
</evidence>
<dbReference type="Pfam" id="PF00534">
    <property type="entry name" value="Glycos_transf_1"/>
    <property type="match status" value="1"/>
</dbReference>
<dbReference type="RefSeq" id="WP_139997780.1">
    <property type="nucleotide sequence ID" value="NZ_VFJE01000046.1"/>
</dbReference>
<feature type="domain" description="Glycosyl transferase family 1" evidence="2">
    <location>
        <begin position="183"/>
        <end position="344"/>
    </location>
</feature>
<sequence>MSQPSKIKICLVGDALSAGGAERVHAFLSNYFASKNIEIHNVVVQNKISYDFSGELLNLGLLKDTTNGFNNKLKRFLVLRSYIKKHKFDFIIDFRMRKKKIQDVFISRFIFTAPTIYTVHSYLIDWYMPKEPWLTRFIYGKAYGVVALTLKMKEHIEQLHGLKNVVTIHNLVSLDYIAKRVNENNLDIDSAYILAAGRMGDDNIKQFDKLIEAYANSVLPQNNVKLVILGDGIHKSILEDQADRIGLKEMVVFKGFLENPYIYMHNALFYVLSSKNEGLPMVLLESLACGTPVVSFDCFSGPSEIISDKINGLLIEDQNIEKLTEGINLMFTDKELYATCKQNAVASIEKFSLENIGNQWMNYLKIDID</sequence>
<dbReference type="Pfam" id="PF13439">
    <property type="entry name" value="Glyco_transf_4"/>
    <property type="match status" value="1"/>
</dbReference>
<keyword evidence="4" id="KW-0808">Transferase</keyword>
<dbReference type="GO" id="GO:0016757">
    <property type="term" value="F:glycosyltransferase activity"/>
    <property type="evidence" value="ECO:0007669"/>
    <property type="project" value="InterPro"/>
</dbReference>
<dbReference type="PANTHER" id="PTHR12526">
    <property type="entry name" value="GLYCOSYLTRANSFERASE"/>
    <property type="match status" value="1"/>
</dbReference>
<reference evidence="4 5" key="1">
    <citation type="submission" date="2019-06" db="EMBL/GenBank/DDBJ databases">
        <title>Flavobacterium sp. MaA-Y11 from geoumgang.</title>
        <authorList>
            <person name="Jeong S."/>
        </authorList>
    </citation>
    <scope>NUCLEOTIDE SEQUENCE [LARGE SCALE GENOMIC DNA]</scope>
    <source>
        <strain evidence="4 5">MaA-Y11</strain>
    </source>
</reference>
<feature type="domain" description="Glycosyltransferase subfamily 4-like N-terminal" evidence="3">
    <location>
        <begin position="19"/>
        <end position="175"/>
    </location>
</feature>
<keyword evidence="1" id="KW-0812">Transmembrane</keyword>
<comment type="caution">
    <text evidence="4">The sequence shown here is derived from an EMBL/GenBank/DDBJ whole genome shotgun (WGS) entry which is preliminary data.</text>
</comment>
<dbReference type="Gene3D" id="3.40.50.2000">
    <property type="entry name" value="Glycogen Phosphorylase B"/>
    <property type="match status" value="2"/>
</dbReference>
<keyword evidence="1" id="KW-1133">Transmembrane helix</keyword>
<evidence type="ECO:0000313" key="5">
    <source>
        <dbReference type="Proteomes" id="UP000319175"/>
    </source>
</evidence>
<reference evidence="4 5" key="2">
    <citation type="submission" date="2019-06" db="EMBL/GenBank/DDBJ databases">
        <authorList>
            <person name="Seo Y."/>
        </authorList>
    </citation>
    <scope>NUCLEOTIDE SEQUENCE [LARGE SCALE GENOMIC DNA]</scope>
    <source>
        <strain evidence="4 5">MaA-Y11</strain>
    </source>
</reference>
<dbReference type="AlphaFoldDB" id="A0A501QN30"/>
<name>A0A501QN30_9FLAO</name>
<dbReference type="SUPFAM" id="SSF53756">
    <property type="entry name" value="UDP-Glycosyltransferase/glycogen phosphorylase"/>
    <property type="match status" value="1"/>
</dbReference>
<keyword evidence="5" id="KW-1185">Reference proteome</keyword>
<dbReference type="EMBL" id="VFJE01000046">
    <property type="protein sequence ID" value="TPD73567.1"/>
    <property type="molecule type" value="Genomic_DNA"/>
</dbReference>
<evidence type="ECO:0000313" key="4">
    <source>
        <dbReference type="EMBL" id="TPD73567.1"/>
    </source>
</evidence>
<evidence type="ECO:0000259" key="3">
    <source>
        <dbReference type="Pfam" id="PF13439"/>
    </source>
</evidence>
<proteinExistence type="predicted"/>
<accession>A0A501QN30</accession>
<dbReference type="Proteomes" id="UP000319175">
    <property type="component" value="Unassembled WGS sequence"/>
</dbReference>
<dbReference type="OrthoDB" id="798298at2"/>
<organism evidence="4 5">
    <name type="scientific">Flavobacterium microcysteis</name>
    <dbReference type="NCBI Taxonomy" id="2596891"/>
    <lineage>
        <taxon>Bacteria</taxon>
        <taxon>Pseudomonadati</taxon>
        <taxon>Bacteroidota</taxon>
        <taxon>Flavobacteriia</taxon>
        <taxon>Flavobacteriales</taxon>
        <taxon>Flavobacteriaceae</taxon>
        <taxon>Flavobacterium</taxon>
    </lineage>
</organism>
<protein>
    <submittedName>
        <fullName evidence="4">Glycosyltransferase family 4 protein</fullName>
    </submittedName>
</protein>
<dbReference type="InterPro" id="IPR028098">
    <property type="entry name" value="Glyco_trans_4-like_N"/>
</dbReference>
<dbReference type="InterPro" id="IPR001296">
    <property type="entry name" value="Glyco_trans_1"/>
</dbReference>
<keyword evidence="1" id="KW-0472">Membrane</keyword>